<dbReference type="AlphaFoldDB" id="A0A511QV99"/>
<keyword evidence="7" id="KW-1185">Reference proteome</keyword>
<dbReference type="SUPFAM" id="SSF53850">
    <property type="entry name" value="Periplasmic binding protein-like II"/>
    <property type="match status" value="1"/>
</dbReference>
<dbReference type="PANTHER" id="PTHR30346:SF28">
    <property type="entry name" value="HTH-TYPE TRANSCRIPTIONAL REGULATOR CYNR"/>
    <property type="match status" value="1"/>
</dbReference>
<evidence type="ECO:0000256" key="4">
    <source>
        <dbReference type="ARBA" id="ARBA00023163"/>
    </source>
</evidence>
<dbReference type="GO" id="GO:0003700">
    <property type="term" value="F:DNA-binding transcription factor activity"/>
    <property type="evidence" value="ECO:0007669"/>
    <property type="project" value="InterPro"/>
</dbReference>
<dbReference type="EMBL" id="BJXK01000020">
    <property type="protein sequence ID" value="GEM81291.1"/>
    <property type="molecule type" value="Genomic_DNA"/>
</dbReference>
<dbReference type="OrthoDB" id="646694at2"/>
<evidence type="ECO:0000313" key="7">
    <source>
        <dbReference type="Proteomes" id="UP000321113"/>
    </source>
</evidence>
<evidence type="ECO:0000313" key="6">
    <source>
        <dbReference type="EMBL" id="GEM81291.1"/>
    </source>
</evidence>
<evidence type="ECO:0000256" key="1">
    <source>
        <dbReference type="ARBA" id="ARBA00009437"/>
    </source>
</evidence>
<evidence type="ECO:0000256" key="2">
    <source>
        <dbReference type="ARBA" id="ARBA00023015"/>
    </source>
</evidence>
<gene>
    <name evidence="6" type="ORF">VSU01S_35360</name>
</gene>
<keyword evidence="2" id="KW-0805">Transcription regulation</keyword>
<dbReference type="Pfam" id="PF03466">
    <property type="entry name" value="LysR_substrate"/>
    <property type="match status" value="1"/>
</dbReference>
<dbReference type="Pfam" id="PF00126">
    <property type="entry name" value="HTH_1"/>
    <property type="match status" value="1"/>
</dbReference>
<keyword evidence="3" id="KW-0238">DNA-binding</keyword>
<organism evidence="6 7">
    <name type="scientific">Vibrio superstes NBRC 103154</name>
    <dbReference type="NCBI Taxonomy" id="1219062"/>
    <lineage>
        <taxon>Bacteria</taxon>
        <taxon>Pseudomonadati</taxon>
        <taxon>Pseudomonadota</taxon>
        <taxon>Gammaproteobacteria</taxon>
        <taxon>Vibrionales</taxon>
        <taxon>Vibrionaceae</taxon>
        <taxon>Vibrio</taxon>
    </lineage>
</organism>
<dbReference type="PRINTS" id="PR00039">
    <property type="entry name" value="HTHLYSR"/>
</dbReference>
<dbReference type="InterPro" id="IPR036388">
    <property type="entry name" value="WH-like_DNA-bd_sf"/>
</dbReference>
<proteinExistence type="inferred from homology"/>
<name>A0A511QV99_9VIBR</name>
<comment type="similarity">
    <text evidence="1">Belongs to the LysR transcriptional regulatory family.</text>
</comment>
<protein>
    <submittedName>
        <fullName evidence="6">LysR family transcriptional regulator</fullName>
    </submittedName>
</protein>
<dbReference type="Gene3D" id="3.40.190.10">
    <property type="entry name" value="Periplasmic binding protein-like II"/>
    <property type="match status" value="2"/>
</dbReference>
<dbReference type="FunFam" id="1.10.10.10:FF:000001">
    <property type="entry name" value="LysR family transcriptional regulator"/>
    <property type="match status" value="1"/>
</dbReference>
<comment type="caution">
    <text evidence="6">The sequence shown here is derived from an EMBL/GenBank/DDBJ whole genome shotgun (WGS) entry which is preliminary data.</text>
</comment>
<dbReference type="GO" id="GO:0032993">
    <property type="term" value="C:protein-DNA complex"/>
    <property type="evidence" value="ECO:0007669"/>
    <property type="project" value="TreeGrafter"/>
</dbReference>
<sequence>MEFKNLKSFVAVATHLSFSRAAKELNTVQPAISRHITALEDELDTKLFFRTSREVSLTVAGERLFQDAGFLLSQLEQTKQAVVRASKGQVGRLSIGYLGGATLFFLPRLVRNYIQSHVDIDVNLIELTASGQIEALLEKRIDISFSRPLPEQFAERFISKEVYKDKLVLVVSRDHPLAQVPSIKLNQLTDEPFILFARESAVGLYDSVIKECQLCGFSPRIVNSPRQMQTVLTHVASGLGVSIVPSSVRDLRSDECVFLPIEHLQSSLQLVMSYRQHNTSPMIQDFVELVEQDLDTIQHHMSR</sequence>
<dbReference type="SUPFAM" id="SSF46785">
    <property type="entry name" value="Winged helix' DNA-binding domain"/>
    <property type="match status" value="1"/>
</dbReference>
<dbReference type="RefSeq" id="WP_119010104.1">
    <property type="nucleotide sequence ID" value="NZ_BJXK01000020.1"/>
</dbReference>
<keyword evidence="4" id="KW-0804">Transcription</keyword>
<accession>A0A511QV99</accession>
<dbReference type="GO" id="GO:0003677">
    <property type="term" value="F:DNA binding"/>
    <property type="evidence" value="ECO:0007669"/>
    <property type="project" value="UniProtKB-KW"/>
</dbReference>
<dbReference type="InterPro" id="IPR000847">
    <property type="entry name" value="LysR_HTH_N"/>
</dbReference>
<dbReference type="CDD" id="cd08414">
    <property type="entry name" value="PBP2_LTTR_aromatics_like"/>
    <property type="match status" value="1"/>
</dbReference>
<feature type="domain" description="HTH lysR-type" evidence="5">
    <location>
        <begin position="1"/>
        <end position="58"/>
    </location>
</feature>
<reference evidence="6 7" key="1">
    <citation type="submission" date="2019-07" db="EMBL/GenBank/DDBJ databases">
        <title>Whole genome shotgun sequence of Vibrio superstes NBRC 103154.</title>
        <authorList>
            <person name="Hosoyama A."/>
            <person name="Uohara A."/>
            <person name="Ohji S."/>
            <person name="Ichikawa N."/>
        </authorList>
    </citation>
    <scope>NUCLEOTIDE SEQUENCE [LARGE SCALE GENOMIC DNA]</scope>
    <source>
        <strain evidence="6 7">NBRC 103154</strain>
    </source>
</reference>
<dbReference type="Proteomes" id="UP000321113">
    <property type="component" value="Unassembled WGS sequence"/>
</dbReference>
<dbReference type="InterPro" id="IPR005119">
    <property type="entry name" value="LysR_subst-bd"/>
</dbReference>
<dbReference type="PROSITE" id="PS50931">
    <property type="entry name" value="HTH_LYSR"/>
    <property type="match status" value="1"/>
</dbReference>
<dbReference type="Gene3D" id="1.10.10.10">
    <property type="entry name" value="Winged helix-like DNA-binding domain superfamily/Winged helix DNA-binding domain"/>
    <property type="match status" value="1"/>
</dbReference>
<evidence type="ECO:0000256" key="3">
    <source>
        <dbReference type="ARBA" id="ARBA00023125"/>
    </source>
</evidence>
<evidence type="ECO:0000259" key="5">
    <source>
        <dbReference type="PROSITE" id="PS50931"/>
    </source>
</evidence>
<dbReference type="InterPro" id="IPR036390">
    <property type="entry name" value="WH_DNA-bd_sf"/>
</dbReference>
<dbReference type="PANTHER" id="PTHR30346">
    <property type="entry name" value="TRANSCRIPTIONAL DUAL REGULATOR HCAR-RELATED"/>
    <property type="match status" value="1"/>
</dbReference>